<gene>
    <name evidence="2" type="ORF">GCM10023186_22590</name>
</gene>
<protein>
    <recommendedName>
        <fullName evidence="1">PKD domain-containing protein</fullName>
    </recommendedName>
</protein>
<organism evidence="2 3">
    <name type="scientific">Hymenobacter koreensis</name>
    <dbReference type="NCBI Taxonomy" id="1084523"/>
    <lineage>
        <taxon>Bacteria</taxon>
        <taxon>Pseudomonadati</taxon>
        <taxon>Bacteroidota</taxon>
        <taxon>Cytophagia</taxon>
        <taxon>Cytophagales</taxon>
        <taxon>Hymenobacteraceae</taxon>
        <taxon>Hymenobacter</taxon>
    </lineage>
</organism>
<dbReference type="SMART" id="SM00089">
    <property type="entry name" value="PKD"/>
    <property type="match status" value="1"/>
</dbReference>
<evidence type="ECO:0000313" key="3">
    <source>
        <dbReference type="Proteomes" id="UP001500454"/>
    </source>
</evidence>
<keyword evidence="3" id="KW-1185">Reference proteome</keyword>
<reference evidence="3" key="1">
    <citation type="journal article" date="2019" name="Int. J. Syst. Evol. Microbiol.">
        <title>The Global Catalogue of Microorganisms (GCM) 10K type strain sequencing project: providing services to taxonomists for standard genome sequencing and annotation.</title>
        <authorList>
            <consortium name="The Broad Institute Genomics Platform"/>
            <consortium name="The Broad Institute Genome Sequencing Center for Infectious Disease"/>
            <person name="Wu L."/>
            <person name="Ma J."/>
        </authorList>
    </citation>
    <scope>NUCLEOTIDE SEQUENCE [LARGE SCALE GENOMIC DNA]</scope>
    <source>
        <strain evidence="3">JCM 17924</strain>
    </source>
</reference>
<dbReference type="Gene3D" id="2.60.40.10">
    <property type="entry name" value="Immunoglobulins"/>
    <property type="match status" value="1"/>
</dbReference>
<evidence type="ECO:0000313" key="2">
    <source>
        <dbReference type="EMBL" id="GAA4382380.1"/>
    </source>
</evidence>
<dbReference type="InterPro" id="IPR022409">
    <property type="entry name" value="PKD/Chitinase_dom"/>
</dbReference>
<dbReference type="InterPro" id="IPR013783">
    <property type="entry name" value="Ig-like_fold"/>
</dbReference>
<dbReference type="CDD" id="cd00146">
    <property type="entry name" value="PKD"/>
    <property type="match status" value="1"/>
</dbReference>
<dbReference type="EMBL" id="BAABHA010000006">
    <property type="protein sequence ID" value="GAA4382380.1"/>
    <property type="molecule type" value="Genomic_DNA"/>
</dbReference>
<dbReference type="PROSITE" id="PS50093">
    <property type="entry name" value="PKD"/>
    <property type="match status" value="1"/>
</dbReference>
<dbReference type="InterPro" id="IPR035986">
    <property type="entry name" value="PKD_dom_sf"/>
</dbReference>
<proteinExistence type="predicted"/>
<dbReference type="SUPFAM" id="SSF49299">
    <property type="entry name" value="PKD domain"/>
    <property type="match status" value="1"/>
</dbReference>
<dbReference type="Proteomes" id="UP001500454">
    <property type="component" value="Unassembled WGS sequence"/>
</dbReference>
<comment type="caution">
    <text evidence="2">The sequence shown here is derived from an EMBL/GenBank/DDBJ whole genome shotgun (WGS) entry which is preliminary data.</text>
</comment>
<accession>A0ABP8IZU0</accession>
<feature type="domain" description="PKD" evidence="1">
    <location>
        <begin position="220"/>
        <end position="257"/>
    </location>
</feature>
<dbReference type="Pfam" id="PF18911">
    <property type="entry name" value="PKD_4"/>
    <property type="match status" value="1"/>
</dbReference>
<name>A0ABP8IZU0_9BACT</name>
<dbReference type="InterPro" id="IPR000601">
    <property type="entry name" value="PKD_dom"/>
</dbReference>
<dbReference type="Pfam" id="PF13585">
    <property type="entry name" value="CHU_C"/>
    <property type="match status" value="1"/>
</dbReference>
<sequence>MFLYRFDAATGHVSSEQTLHLSNPKGFFVPSTTRPDVPFYDPRTKNSCFSPNSQIVYTTEDDIEKPNTDFYSRYDIFQYNLALPTPALIAASRRRLTSFHHAGQDPYLRDSVVYFTGLQLTPQGTIVVADGQNWQPNSDSTAPFIHEAALIAQPNVYGPNCQFRRRAYPYAPGRVSISFDFPNVIPSLMYAQPAFGYEQNTCPGDTVRFWASGAGGGPLRWDFDDPASGAANNATGPYPVHTYVNGGRYTVRLTLADGRLLTQAVDVAAPLLRLTNTNIFTPNDDGLNDTFEPVRHPLPGLRLRVFNAWGRLMHDGYDPTGRWNGAGQPAGVYYYQLDYPDCRGQLRHHKSTVTLVR</sequence>
<evidence type="ECO:0000259" key="1">
    <source>
        <dbReference type="PROSITE" id="PS50093"/>
    </source>
</evidence>